<evidence type="ECO:0000313" key="3">
    <source>
        <dbReference type="Proteomes" id="UP000231823"/>
    </source>
</evidence>
<keyword evidence="1" id="KW-0812">Transmembrane</keyword>
<evidence type="ECO:0000256" key="1">
    <source>
        <dbReference type="SAM" id="Phobius"/>
    </source>
</evidence>
<proteinExistence type="predicted"/>
<keyword evidence="3" id="KW-1185">Reference proteome</keyword>
<gene>
    <name evidence="2" type="ORF">SFLOR_v1c01620</name>
</gene>
<name>A0A2K8SCR0_9MOLU</name>
<sequence>MKEKGQIGVLPTWAMILIVVFFIIGLAISIWGFISAFNSKKKRVKTNLEFLFKDKQIIKYGNTFKEKNGIYALIFTNFDENDYFRPIFIFQAQDFDLISKNIIEEIKSEKNLSIKEYMNEKNLKKEDIHFVKLEKENNKELLETWIKKTNSKTRGFNQ</sequence>
<feature type="transmembrane region" description="Helical" evidence="1">
    <location>
        <begin position="12"/>
        <end position="34"/>
    </location>
</feature>
<dbReference type="Proteomes" id="UP000231823">
    <property type="component" value="Chromosome"/>
</dbReference>
<reference evidence="2 3" key="1">
    <citation type="submission" date="2017-12" db="EMBL/GenBank/DDBJ databases">
        <title>Complete genome sequence of Spiroplasma floricola 23-6 (ATCC 29989).</title>
        <authorList>
            <person name="Tsai Y.-M."/>
            <person name="Wu P.-S."/>
            <person name="Lo W.-S."/>
            <person name="Kuo C.-H."/>
        </authorList>
    </citation>
    <scope>NUCLEOTIDE SEQUENCE [LARGE SCALE GENOMIC DNA]</scope>
    <source>
        <strain evidence="2 3">23-6</strain>
    </source>
</reference>
<organism evidence="2 3">
    <name type="scientific">Spiroplasma floricola 23-6</name>
    <dbReference type="NCBI Taxonomy" id="1336749"/>
    <lineage>
        <taxon>Bacteria</taxon>
        <taxon>Bacillati</taxon>
        <taxon>Mycoplasmatota</taxon>
        <taxon>Mollicutes</taxon>
        <taxon>Entomoplasmatales</taxon>
        <taxon>Spiroplasmataceae</taxon>
        <taxon>Spiroplasma</taxon>
    </lineage>
</organism>
<dbReference type="AlphaFoldDB" id="A0A2K8SCR0"/>
<protein>
    <submittedName>
        <fullName evidence="2">Uncharacterized protein</fullName>
    </submittedName>
</protein>
<keyword evidence="1" id="KW-1133">Transmembrane helix</keyword>
<evidence type="ECO:0000313" key="2">
    <source>
        <dbReference type="EMBL" id="AUB31223.1"/>
    </source>
</evidence>
<keyword evidence="1" id="KW-0472">Membrane</keyword>
<accession>A0A2K8SCR0</accession>
<dbReference type="KEGG" id="sfz:SFLOR_v1c01620"/>
<dbReference type="OrthoDB" id="389809at2"/>
<dbReference type="EMBL" id="CP025057">
    <property type="protein sequence ID" value="AUB31223.1"/>
    <property type="molecule type" value="Genomic_DNA"/>
</dbReference>
<dbReference type="RefSeq" id="WP_100916213.1">
    <property type="nucleotide sequence ID" value="NZ_CP025057.1"/>
</dbReference>